<reference evidence="2" key="1">
    <citation type="journal article" date="2014" name="Proc. Natl. Acad. Sci. U.S.A.">
        <title>Extensive sampling of basidiomycete genomes demonstrates inadequacy of the white-rot/brown-rot paradigm for wood decay fungi.</title>
        <authorList>
            <person name="Riley R."/>
            <person name="Salamov A.A."/>
            <person name="Brown D.W."/>
            <person name="Nagy L.G."/>
            <person name="Floudas D."/>
            <person name="Held B.W."/>
            <person name="Levasseur A."/>
            <person name="Lombard V."/>
            <person name="Morin E."/>
            <person name="Otillar R."/>
            <person name="Lindquist E.A."/>
            <person name="Sun H."/>
            <person name="LaButti K.M."/>
            <person name="Schmutz J."/>
            <person name="Jabbour D."/>
            <person name="Luo H."/>
            <person name="Baker S.E."/>
            <person name="Pisabarro A.G."/>
            <person name="Walton J.D."/>
            <person name="Blanchette R.A."/>
            <person name="Henrissat B."/>
            <person name="Martin F."/>
            <person name="Cullen D."/>
            <person name="Hibbett D.S."/>
            <person name="Grigoriev I.V."/>
        </authorList>
    </citation>
    <scope>NUCLEOTIDE SEQUENCE [LARGE SCALE GENOMIC DNA]</scope>
    <source>
        <strain evidence="2">CBS 339.88</strain>
    </source>
</reference>
<protein>
    <submittedName>
        <fullName evidence="1">Uncharacterized protein</fullName>
    </submittedName>
</protein>
<dbReference type="HOGENOM" id="CLU_855423_0_0_1"/>
<gene>
    <name evidence="1" type="ORF">GALMADRAFT_217379</name>
</gene>
<sequence length="325" mass="36935">MLTTNEPQRSPYLKPQATTPFRYCDKEPSDNYWVSPIYVRVDSSSALVRCHSPDSRLPTRKSIGKDIAHSFLIRPAAAIKSALHYNDELRKHCEKLDSEEYKAQVRLELAQIRRDSAIAAEDVARKCLQEARVLQQGAGLGRHFSALTGQAAMDLASATRDLLEAEEKLLSLQAVELRTQLTHIDDLLGEANNRVKEANFQSLFTMTPRRIMRKHLFMGMMKTWTDDRQNGEPDLSACMIFQAIICPFLWHPAIPLLGLPRRRNLGQPNLLAPQVKAFQAIILPFGLPRRWNPRQSNIVPVLAPRVKTILAIILPFGLPRRWNPH</sequence>
<proteinExistence type="predicted"/>
<evidence type="ECO:0000313" key="2">
    <source>
        <dbReference type="Proteomes" id="UP000027222"/>
    </source>
</evidence>
<dbReference type="AlphaFoldDB" id="A0A067SDG6"/>
<accession>A0A067SDG6</accession>
<dbReference type="EMBL" id="KL142432">
    <property type="protein sequence ID" value="KDR65809.1"/>
    <property type="molecule type" value="Genomic_DNA"/>
</dbReference>
<dbReference type="Proteomes" id="UP000027222">
    <property type="component" value="Unassembled WGS sequence"/>
</dbReference>
<name>A0A067SDG6_GALM3</name>
<keyword evidence="2" id="KW-1185">Reference proteome</keyword>
<evidence type="ECO:0000313" key="1">
    <source>
        <dbReference type="EMBL" id="KDR65809.1"/>
    </source>
</evidence>
<organism evidence="1 2">
    <name type="scientific">Galerina marginata (strain CBS 339.88)</name>
    <dbReference type="NCBI Taxonomy" id="685588"/>
    <lineage>
        <taxon>Eukaryota</taxon>
        <taxon>Fungi</taxon>
        <taxon>Dikarya</taxon>
        <taxon>Basidiomycota</taxon>
        <taxon>Agaricomycotina</taxon>
        <taxon>Agaricomycetes</taxon>
        <taxon>Agaricomycetidae</taxon>
        <taxon>Agaricales</taxon>
        <taxon>Agaricineae</taxon>
        <taxon>Strophariaceae</taxon>
        <taxon>Galerina</taxon>
    </lineage>
</organism>